<name>A0A352IZ58_9GAMM</name>
<feature type="non-terminal residue" evidence="2">
    <location>
        <position position="90"/>
    </location>
</feature>
<reference evidence="2 3" key="1">
    <citation type="journal article" date="2018" name="Nat. Biotechnol.">
        <title>A standardized bacterial taxonomy based on genome phylogeny substantially revises the tree of life.</title>
        <authorList>
            <person name="Parks D.H."/>
            <person name="Chuvochina M."/>
            <person name="Waite D.W."/>
            <person name="Rinke C."/>
            <person name="Skarshewski A."/>
            <person name="Chaumeil P.A."/>
            <person name="Hugenholtz P."/>
        </authorList>
    </citation>
    <scope>NUCLEOTIDE SEQUENCE [LARGE SCALE GENOMIC DNA]</scope>
    <source>
        <strain evidence="2">UBA9380</strain>
    </source>
</reference>
<dbReference type="AlphaFoldDB" id="A0A352IZ58"/>
<evidence type="ECO:0000313" key="3">
    <source>
        <dbReference type="Proteomes" id="UP000263489"/>
    </source>
</evidence>
<organism evidence="2 3">
    <name type="scientific">Marinobacter adhaerens</name>
    <dbReference type="NCBI Taxonomy" id="1033846"/>
    <lineage>
        <taxon>Bacteria</taxon>
        <taxon>Pseudomonadati</taxon>
        <taxon>Pseudomonadota</taxon>
        <taxon>Gammaproteobacteria</taxon>
        <taxon>Pseudomonadales</taxon>
        <taxon>Marinobacteraceae</taxon>
        <taxon>Marinobacter</taxon>
    </lineage>
</organism>
<comment type="caution">
    <text evidence="2">The sequence shown here is derived from an EMBL/GenBank/DDBJ whole genome shotgun (WGS) entry which is preliminary data.</text>
</comment>
<keyword evidence="2" id="KW-0255">Endonuclease</keyword>
<dbReference type="GO" id="GO:0004519">
    <property type="term" value="F:endonuclease activity"/>
    <property type="evidence" value="ECO:0007669"/>
    <property type="project" value="UniProtKB-KW"/>
</dbReference>
<feature type="signal peptide" evidence="1">
    <location>
        <begin position="1"/>
        <end position="24"/>
    </location>
</feature>
<evidence type="ECO:0000256" key="1">
    <source>
        <dbReference type="SAM" id="SignalP"/>
    </source>
</evidence>
<gene>
    <name evidence="2" type="ORF">DC045_21015</name>
</gene>
<protein>
    <submittedName>
        <fullName evidence="2">Endonuclease</fullName>
    </submittedName>
</protein>
<feature type="chain" id="PRO_5017013920" evidence="1">
    <location>
        <begin position="25"/>
        <end position="90"/>
    </location>
</feature>
<sequence>MSSGTWRYVFLGVLILSFLPAAGRAESACGDPATPISRVQGTGPASPMAGATVTVEGILTQDSRAKGGFGGFYLQQADHQTDGNPATSEA</sequence>
<keyword evidence="1" id="KW-0732">Signal</keyword>
<evidence type="ECO:0000313" key="2">
    <source>
        <dbReference type="EMBL" id="HBC36741.1"/>
    </source>
</evidence>
<dbReference type="Proteomes" id="UP000263489">
    <property type="component" value="Unassembled WGS sequence"/>
</dbReference>
<dbReference type="EMBL" id="DNNA01000320">
    <property type="protein sequence ID" value="HBC36741.1"/>
    <property type="molecule type" value="Genomic_DNA"/>
</dbReference>
<keyword evidence="2" id="KW-0378">Hydrolase</keyword>
<accession>A0A352IZ58</accession>
<proteinExistence type="predicted"/>
<keyword evidence="2" id="KW-0540">Nuclease</keyword>